<feature type="transmembrane region" description="Helical" evidence="1">
    <location>
        <begin position="160"/>
        <end position="179"/>
    </location>
</feature>
<dbReference type="Proteomes" id="UP001597180">
    <property type="component" value="Unassembled WGS sequence"/>
</dbReference>
<accession>A0ABW3UC71</accession>
<proteinExistence type="predicted"/>
<feature type="transmembrane region" description="Helical" evidence="1">
    <location>
        <begin position="135"/>
        <end position="154"/>
    </location>
</feature>
<evidence type="ECO:0000256" key="1">
    <source>
        <dbReference type="SAM" id="Phobius"/>
    </source>
</evidence>
<feature type="transmembrane region" description="Helical" evidence="1">
    <location>
        <begin position="29"/>
        <end position="48"/>
    </location>
</feature>
<feature type="transmembrane region" description="Helical" evidence="1">
    <location>
        <begin position="236"/>
        <end position="269"/>
    </location>
</feature>
<keyword evidence="1" id="KW-1133">Transmembrane helix</keyword>
<feature type="transmembrane region" description="Helical" evidence="1">
    <location>
        <begin position="111"/>
        <end position="128"/>
    </location>
</feature>
<name>A0ABW3UC71_9BACL</name>
<feature type="transmembrane region" description="Helical" evidence="1">
    <location>
        <begin position="60"/>
        <end position="82"/>
    </location>
</feature>
<evidence type="ECO:0000313" key="3">
    <source>
        <dbReference type="Proteomes" id="UP001597180"/>
    </source>
</evidence>
<keyword evidence="1" id="KW-0472">Membrane</keyword>
<feature type="transmembrane region" description="Helical" evidence="1">
    <location>
        <begin position="212"/>
        <end position="230"/>
    </location>
</feature>
<evidence type="ECO:0000313" key="2">
    <source>
        <dbReference type="EMBL" id="MFD1218523.1"/>
    </source>
</evidence>
<keyword evidence="1" id="KW-0812">Transmembrane</keyword>
<protein>
    <recommendedName>
        <fullName evidence="4">Multi-TM2 domain-containing protein</fullName>
    </recommendedName>
</protein>
<gene>
    <name evidence="2" type="ORF">ACFQ4B_00200</name>
</gene>
<organism evidence="2 3">
    <name type="scientific">Paenibacillus vulneris</name>
    <dbReference type="NCBI Taxonomy" id="1133364"/>
    <lineage>
        <taxon>Bacteria</taxon>
        <taxon>Bacillati</taxon>
        <taxon>Bacillota</taxon>
        <taxon>Bacilli</taxon>
        <taxon>Bacillales</taxon>
        <taxon>Paenibacillaceae</taxon>
        <taxon>Paenibacillus</taxon>
    </lineage>
</organism>
<dbReference type="EMBL" id="JBHTLU010000003">
    <property type="protein sequence ID" value="MFD1218523.1"/>
    <property type="molecule type" value="Genomic_DNA"/>
</dbReference>
<reference evidence="3" key="1">
    <citation type="journal article" date="2019" name="Int. J. Syst. Evol. Microbiol.">
        <title>The Global Catalogue of Microorganisms (GCM) 10K type strain sequencing project: providing services to taxonomists for standard genome sequencing and annotation.</title>
        <authorList>
            <consortium name="The Broad Institute Genomics Platform"/>
            <consortium name="The Broad Institute Genome Sequencing Center for Infectious Disease"/>
            <person name="Wu L."/>
            <person name="Ma J."/>
        </authorList>
    </citation>
    <scope>NUCLEOTIDE SEQUENCE [LARGE SCALE GENOMIC DNA]</scope>
    <source>
        <strain evidence="3">CCUG 53270</strain>
    </source>
</reference>
<keyword evidence="3" id="KW-1185">Reference proteome</keyword>
<feature type="transmembrane region" description="Helical" evidence="1">
    <location>
        <begin position="298"/>
        <end position="316"/>
    </location>
</feature>
<sequence>MKPKSAMTALLLSFIPGMGHLYLNRLVRAVIYGIGFFGPVSLMFLLVLTGEYRRSGEFLAFLMGVAMFFGIVNMIDMVIAIARGRVPALAAAPSSTEDGMLMVPQHSGNDRFAAIVLSFIPGLGHFQLGLMQRGLAFLIAFFGTLAMVIFVAVLTHRDGFLAFLCILPIVWLYSMFDCVQQLNKKQRGEPLVDQTFFEDFQESREDGRKSKMIATFLSIVPGAGHMYLGLQKRGLQLMAAFLLLIYIMDVLRLSIFLFLIPILWFYSFFDALQQISKQGREELKDLPFVDWLMNHQKWVGIGLLVLGGYYLADEVILNALDRMFPKERISILFHQYFQTFVVSVILIGGGLRLLIGSKNRKDG</sequence>
<evidence type="ECO:0008006" key="4">
    <source>
        <dbReference type="Google" id="ProtNLM"/>
    </source>
</evidence>
<comment type="caution">
    <text evidence="2">The sequence shown here is derived from an EMBL/GenBank/DDBJ whole genome shotgun (WGS) entry which is preliminary data.</text>
</comment>
<feature type="transmembrane region" description="Helical" evidence="1">
    <location>
        <begin position="336"/>
        <end position="355"/>
    </location>
</feature>
<dbReference type="RefSeq" id="WP_345593792.1">
    <property type="nucleotide sequence ID" value="NZ_BAABJG010000047.1"/>
</dbReference>